<name>J4KRH4_BEAB2</name>
<dbReference type="SUPFAM" id="SSF81606">
    <property type="entry name" value="PP2C-like"/>
    <property type="match status" value="1"/>
</dbReference>
<evidence type="ECO:0000313" key="3">
    <source>
        <dbReference type="Proteomes" id="UP000002762"/>
    </source>
</evidence>
<dbReference type="PANTHER" id="PTHR13832:SF792">
    <property type="entry name" value="GM14286P"/>
    <property type="match status" value="1"/>
</dbReference>
<evidence type="ECO:0000259" key="1">
    <source>
        <dbReference type="PROSITE" id="PS51746"/>
    </source>
</evidence>
<dbReference type="RefSeq" id="XP_008593908.1">
    <property type="nucleotide sequence ID" value="XM_008595686.1"/>
</dbReference>
<organism evidence="2 3">
    <name type="scientific">Beauveria bassiana (strain ARSEF 2860)</name>
    <name type="common">White muscardine disease fungus</name>
    <name type="synonym">Tritirachium shiotae</name>
    <dbReference type="NCBI Taxonomy" id="655819"/>
    <lineage>
        <taxon>Eukaryota</taxon>
        <taxon>Fungi</taxon>
        <taxon>Dikarya</taxon>
        <taxon>Ascomycota</taxon>
        <taxon>Pezizomycotina</taxon>
        <taxon>Sordariomycetes</taxon>
        <taxon>Hypocreomycetidae</taxon>
        <taxon>Hypocreales</taxon>
        <taxon>Cordycipitaceae</taxon>
        <taxon>Beauveria</taxon>
    </lineage>
</organism>
<dbReference type="PROSITE" id="PS51746">
    <property type="entry name" value="PPM_2"/>
    <property type="match status" value="1"/>
</dbReference>
<dbReference type="PANTHER" id="PTHR13832">
    <property type="entry name" value="PROTEIN PHOSPHATASE 2C"/>
    <property type="match status" value="1"/>
</dbReference>
<dbReference type="SMART" id="SM00332">
    <property type="entry name" value="PP2Cc"/>
    <property type="match status" value="1"/>
</dbReference>
<dbReference type="GO" id="GO:0005739">
    <property type="term" value="C:mitochondrion"/>
    <property type="evidence" value="ECO:0007669"/>
    <property type="project" value="TreeGrafter"/>
</dbReference>
<dbReference type="OrthoDB" id="420076at2759"/>
<dbReference type="GeneID" id="19883601"/>
<dbReference type="InterPro" id="IPR001932">
    <property type="entry name" value="PPM-type_phosphatase-like_dom"/>
</dbReference>
<dbReference type="CDD" id="cd00143">
    <property type="entry name" value="PP2Cc"/>
    <property type="match status" value="1"/>
</dbReference>
<dbReference type="Proteomes" id="UP000002762">
    <property type="component" value="Unassembled WGS sequence"/>
</dbReference>
<protein>
    <submittedName>
        <fullName evidence="2">Pyruvate dehydrogenase</fullName>
    </submittedName>
</protein>
<feature type="domain" description="PPM-type phosphatase" evidence="1">
    <location>
        <begin position="32"/>
        <end position="414"/>
    </location>
</feature>
<dbReference type="InterPro" id="IPR015655">
    <property type="entry name" value="PP2C"/>
</dbReference>
<dbReference type="STRING" id="655819.J4KRH4"/>
<keyword evidence="3" id="KW-1185">Reference proteome</keyword>
<accession>J4KRH4</accession>
<evidence type="ECO:0000313" key="2">
    <source>
        <dbReference type="EMBL" id="EJP70959.1"/>
    </source>
</evidence>
<dbReference type="Pfam" id="PF00481">
    <property type="entry name" value="PP2C"/>
    <property type="match status" value="1"/>
</dbReference>
<reference evidence="2 3" key="1">
    <citation type="journal article" date="2012" name="Sci. Rep.">
        <title>Genomic perspectives on the evolution of fungal entomopathogenicity in Beauveria bassiana.</title>
        <authorList>
            <person name="Xiao G."/>
            <person name="Ying S.H."/>
            <person name="Zheng P."/>
            <person name="Wang Z.L."/>
            <person name="Zhang S."/>
            <person name="Xie X.Q."/>
            <person name="Shang Y."/>
            <person name="St Leger R.J."/>
            <person name="Zhao G.P."/>
            <person name="Wang C."/>
            <person name="Feng M.G."/>
        </authorList>
    </citation>
    <scope>NUCLEOTIDE SEQUENCE [LARGE SCALE GENOMIC DNA]</scope>
    <source>
        <strain evidence="2 3">ARSEF 2860</strain>
    </source>
</reference>
<dbReference type="InterPro" id="IPR036457">
    <property type="entry name" value="PPM-type-like_dom_sf"/>
</dbReference>
<proteinExistence type="predicted"/>
<dbReference type="EMBL" id="JH725150">
    <property type="protein sequence ID" value="EJP70959.1"/>
    <property type="molecule type" value="Genomic_DNA"/>
</dbReference>
<dbReference type="InParanoid" id="J4KRH4"/>
<dbReference type="GO" id="GO:0004741">
    <property type="term" value="F:[pyruvate dehydrogenase (acetyl-transferring)]-phosphatase activity"/>
    <property type="evidence" value="ECO:0007669"/>
    <property type="project" value="TreeGrafter"/>
</dbReference>
<keyword evidence="2" id="KW-0670">Pyruvate</keyword>
<dbReference type="Gene3D" id="3.60.40.10">
    <property type="entry name" value="PPM-type phosphatase domain"/>
    <property type="match status" value="1"/>
</dbReference>
<sequence length="417" mass="47454">MASVLQHSDDDVRHVLSQDAHSVSLHTLGVKRVDAAQLPANNPCEDRYNLSQSLTVWEGESWVASTIFDGHYGWQTADHLEKELLKAVQAKLNKLQWDSRTDQSIQHAIETAFEELDDSIIRGYVDCARNKDMALEHKVPYMEVAMAGSCALLVLYNPKTKTIYTACTGDSRAVLGKQTADGMWEPLALSEDQTGATESEVARLRKEHPNEEVITHGNRVLGLAISRAFGNFPWKSSHEVQEELGKRFIQGKPKEKTEIPTPPYLIAKPVVTITKLEAEQPAFLILASDGIWDNFENYEAVELVVRWLEAQPESNLEEMKMKLKITPETAWWKKEPQAEADYPAGFDFLERWNDFDIRFRQERAVIEDLDNVAVHLLRNACGANHRELLRGRLAYRPPFARDVRDDMTVQVLFFLNL</sequence>
<gene>
    <name evidence="2" type="ORF">BBA_00589</name>
</gene>
<dbReference type="HOGENOM" id="CLU_021928_1_1_1"/>
<dbReference type="AlphaFoldDB" id="J4KRH4"/>